<dbReference type="GO" id="GO:0005829">
    <property type="term" value="C:cytosol"/>
    <property type="evidence" value="ECO:0007669"/>
    <property type="project" value="TreeGrafter"/>
</dbReference>
<dbReference type="EC" id="3.4.21.26" evidence="2"/>
<organism evidence="8 9">
    <name type="scientific">Virgisporangium aliadipatigenens</name>
    <dbReference type="NCBI Taxonomy" id="741659"/>
    <lineage>
        <taxon>Bacteria</taxon>
        <taxon>Bacillati</taxon>
        <taxon>Actinomycetota</taxon>
        <taxon>Actinomycetes</taxon>
        <taxon>Micromonosporales</taxon>
        <taxon>Micromonosporaceae</taxon>
        <taxon>Virgisporangium</taxon>
    </lineage>
</organism>
<dbReference type="GO" id="GO:0006508">
    <property type="term" value="P:proteolysis"/>
    <property type="evidence" value="ECO:0007669"/>
    <property type="project" value="UniProtKB-KW"/>
</dbReference>
<dbReference type="PRINTS" id="PR00862">
    <property type="entry name" value="PROLIGOPTASE"/>
</dbReference>
<dbReference type="AlphaFoldDB" id="A0A8J3YUT1"/>
<sequence>MDFPRATRSDVVETLHGHRIPDPYRWLEDADDPATKEWSAAQDTLFVEQREGWPARERFAARLGELMGSGSVGPPVWRGERRFSTRREPGQEHAVLYVTEGGTERVLIDPMALDPTGTTTLDRWVPSVEGDRLAYLLSSGGTEESSVYVLDVATGEAVEGPIDRARHTSIAWLPGGAEFYYQRHEPGEEGIHHRRIYRHRVGEDPAGDLLVHGAGAERATYHSASVSRDGRWLLITSSRGTDPRNELWIADLHAAEPHAFTAVLSGLDAQASGVVRDDRLYVWTDLDAPRGRICTAAATSPGHTQWATLIPEDPEAVISDWAFVDGPGLLAVAHTRHAVSEVSVHEAATGARVSTVELPGLGTVTDVRGRPVGGDELWIAFDSYAAPQRILQWTAGTGEVSVYAVPPGQVDPPPVEVRQEVYRSLDGTDVRMFVLSSPGTDGPRPTVLYGYGGFDISLVPQYWPLALAWIEAGGVYAVANLRGGGEEGQEWHRAGMRAHKQNVFDDFHSAADHLVATGVASTVGCYGGSNGGLLVGAAVTQRPDRFDAVVCSAPLLDMVRYERFGLGPNWSGEYGTAEDPEELGWLLGYSPYHRVREGTAYPATLFTVFEGDTRVDTMHARKLAAAMQHATAGDAPILVRREVGVGHSSRAVSRTIGLNADVLAFLSVHLGLSG</sequence>
<dbReference type="Gene3D" id="3.40.50.1820">
    <property type="entry name" value="alpha/beta hydrolase"/>
    <property type="match status" value="1"/>
</dbReference>
<dbReference type="Pfam" id="PF00326">
    <property type="entry name" value="Peptidase_S9"/>
    <property type="match status" value="1"/>
</dbReference>
<gene>
    <name evidence="8" type="ORF">Val02_70820</name>
</gene>
<dbReference type="Gene3D" id="2.130.10.120">
    <property type="entry name" value="Prolyl oligopeptidase, N-terminal domain"/>
    <property type="match status" value="1"/>
</dbReference>
<dbReference type="InterPro" id="IPR002470">
    <property type="entry name" value="Peptidase_S9A"/>
</dbReference>
<dbReference type="RefSeq" id="WP_203903632.1">
    <property type="nucleotide sequence ID" value="NZ_BOPF01000033.1"/>
</dbReference>
<reference evidence="8" key="1">
    <citation type="submission" date="2021-01" db="EMBL/GenBank/DDBJ databases">
        <title>Whole genome shotgun sequence of Virgisporangium aliadipatigenens NBRC 105644.</title>
        <authorList>
            <person name="Komaki H."/>
            <person name="Tamura T."/>
        </authorList>
    </citation>
    <scope>NUCLEOTIDE SEQUENCE</scope>
    <source>
        <strain evidence="8">NBRC 105644</strain>
    </source>
</reference>
<dbReference type="GO" id="GO:0004252">
    <property type="term" value="F:serine-type endopeptidase activity"/>
    <property type="evidence" value="ECO:0007669"/>
    <property type="project" value="UniProtKB-EC"/>
</dbReference>
<dbReference type="EMBL" id="BOPF01000033">
    <property type="protein sequence ID" value="GIJ50196.1"/>
    <property type="molecule type" value="Genomic_DNA"/>
</dbReference>
<dbReference type="GO" id="GO:0070012">
    <property type="term" value="F:oligopeptidase activity"/>
    <property type="evidence" value="ECO:0007669"/>
    <property type="project" value="TreeGrafter"/>
</dbReference>
<keyword evidence="5" id="KW-0720">Serine protease</keyword>
<evidence type="ECO:0000313" key="8">
    <source>
        <dbReference type="EMBL" id="GIJ50196.1"/>
    </source>
</evidence>
<evidence type="ECO:0000256" key="2">
    <source>
        <dbReference type="ARBA" id="ARBA00011897"/>
    </source>
</evidence>
<dbReference type="PANTHER" id="PTHR42881:SF2">
    <property type="entry name" value="PROLYL ENDOPEPTIDASE"/>
    <property type="match status" value="1"/>
</dbReference>
<dbReference type="Pfam" id="PF02897">
    <property type="entry name" value="Peptidase_S9_N"/>
    <property type="match status" value="1"/>
</dbReference>
<dbReference type="SUPFAM" id="SSF53474">
    <property type="entry name" value="alpha/beta-Hydrolases"/>
    <property type="match status" value="1"/>
</dbReference>
<proteinExistence type="predicted"/>
<feature type="domain" description="Peptidase S9A N-terminal" evidence="7">
    <location>
        <begin position="7"/>
        <end position="404"/>
    </location>
</feature>
<dbReference type="InterPro" id="IPR001375">
    <property type="entry name" value="Peptidase_S9_cat"/>
</dbReference>
<dbReference type="InterPro" id="IPR029058">
    <property type="entry name" value="AB_hydrolase_fold"/>
</dbReference>
<keyword evidence="4" id="KW-0378">Hydrolase</keyword>
<evidence type="ECO:0000259" key="6">
    <source>
        <dbReference type="Pfam" id="PF00326"/>
    </source>
</evidence>
<dbReference type="SUPFAM" id="SSF50993">
    <property type="entry name" value="Peptidase/esterase 'gauge' domain"/>
    <property type="match status" value="1"/>
</dbReference>
<keyword evidence="3" id="KW-0645">Protease</keyword>
<protein>
    <recommendedName>
        <fullName evidence="2">prolyl oligopeptidase</fullName>
        <ecNumber evidence="2">3.4.21.26</ecNumber>
    </recommendedName>
</protein>
<comment type="catalytic activity">
    <reaction evidence="1">
        <text>Hydrolysis of Pro-|-Xaa &gt;&gt; Ala-|-Xaa in oligopeptides.</text>
        <dbReference type="EC" id="3.4.21.26"/>
    </reaction>
</comment>
<name>A0A8J3YUT1_9ACTN</name>
<feature type="domain" description="Peptidase S9 prolyl oligopeptidase catalytic" evidence="6">
    <location>
        <begin position="468"/>
        <end position="671"/>
    </location>
</feature>
<dbReference type="InterPro" id="IPR051167">
    <property type="entry name" value="Prolyl_oligopep/macrocyclase"/>
</dbReference>
<comment type="caution">
    <text evidence="8">The sequence shown here is derived from an EMBL/GenBank/DDBJ whole genome shotgun (WGS) entry which is preliminary data.</text>
</comment>
<evidence type="ECO:0000256" key="4">
    <source>
        <dbReference type="ARBA" id="ARBA00022801"/>
    </source>
</evidence>
<dbReference type="InterPro" id="IPR023302">
    <property type="entry name" value="Pept_S9A_N"/>
</dbReference>
<keyword evidence="9" id="KW-1185">Reference proteome</keyword>
<dbReference type="PANTHER" id="PTHR42881">
    <property type="entry name" value="PROLYL ENDOPEPTIDASE"/>
    <property type="match status" value="1"/>
</dbReference>
<evidence type="ECO:0000313" key="9">
    <source>
        <dbReference type="Proteomes" id="UP000619260"/>
    </source>
</evidence>
<evidence type="ECO:0000259" key="7">
    <source>
        <dbReference type="Pfam" id="PF02897"/>
    </source>
</evidence>
<evidence type="ECO:0000256" key="3">
    <source>
        <dbReference type="ARBA" id="ARBA00022670"/>
    </source>
</evidence>
<accession>A0A8J3YUT1</accession>
<evidence type="ECO:0000256" key="1">
    <source>
        <dbReference type="ARBA" id="ARBA00001070"/>
    </source>
</evidence>
<evidence type="ECO:0000256" key="5">
    <source>
        <dbReference type="ARBA" id="ARBA00022825"/>
    </source>
</evidence>
<dbReference type="Proteomes" id="UP000619260">
    <property type="component" value="Unassembled WGS sequence"/>
</dbReference>